<sequence>MRKTYQLNLEGKNRDRLLESSKNDIRKYLRRERRKDLPEGADYRDFDMRFGVDEASAAPLPPAELIRSINALTSEGGEQFFVEILRKPGKPGKRTLRADGDSAMGGELDFSQE</sequence>
<evidence type="ECO:0000313" key="3">
    <source>
        <dbReference type="Proteomes" id="UP000239939"/>
    </source>
</evidence>
<protein>
    <submittedName>
        <fullName evidence="2">Uncharacterized protein</fullName>
    </submittedName>
</protein>
<dbReference type="EMBL" id="MDEJ01000159">
    <property type="protein sequence ID" value="PPU88077.1"/>
    <property type="molecule type" value="Genomic_DNA"/>
</dbReference>
<comment type="caution">
    <text evidence="2">The sequence shown here is derived from an EMBL/GenBank/DDBJ whole genome shotgun (WGS) entry which is preliminary data.</text>
</comment>
<dbReference type="Proteomes" id="UP000239939">
    <property type="component" value="Unassembled WGS sequence"/>
</dbReference>
<accession>A0A2S7ED16</accession>
<dbReference type="Pfam" id="PF19669">
    <property type="entry name" value="DUF6172"/>
    <property type="match status" value="1"/>
</dbReference>
<evidence type="ECO:0000256" key="1">
    <source>
        <dbReference type="SAM" id="MobiDB-lite"/>
    </source>
</evidence>
<dbReference type="InterPro" id="IPR046170">
    <property type="entry name" value="DUF6172"/>
</dbReference>
<dbReference type="RefSeq" id="WP_128418181.1">
    <property type="nucleotide sequence ID" value="NZ_MDEJ01000159.1"/>
</dbReference>
<dbReference type="AlphaFoldDB" id="A0A2S7ED16"/>
<reference evidence="3" key="1">
    <citation type="submission" date="2016-08" db="EMBL/GenBank/DDBJ databases">
        <authorList>
            <person name="Merda D."/>
            <person name="Briand M."/>
            <person name="Taghouti G."/>
            <person name="Carrere S."/>
            <person name="Gouzy J."/>
            <person name="Portier P."/>
            <person name="Jacques M.-A."/>
            <person name="Fischer-Le Saux M."/>
        </authorList>
    </citation>
    <scope>NUCLEOTIDE SEQUENCE [LARGE SCALE GENOMIC DNA]</scope>
    <source>
        <strain evidence="3">CFBP1817</strain>
    </source>
</reference>
<organism evidence="2 3">
    <name type="scientific">Xanthomonas populi</name>
    <dbReference type="NCBI Taxonomy" id="53414"/>
    <lineage>
        <taxon>Bacteria</taxon>
        <taxon>Pseudomonadati</taxon>
        <taxon>Pseudomonadota</taxon>
        <taxon>Gammaproteobacteria</taxon>
        <taxon>Lysobacterales</taxon>
        <taxon>Lysobacteraceae</taxon>
        <taxon>Xanthomonas</taxon>
    </lineage>
</organism>
<keyword evidence="3" id="KW-1185">Reference proteome</keyword>
<gene>
    <name evidence="2" type="ORF">XpopCFBP1817_17855</name>
</gene>
<proteinExistence type="predicted"/>
<feature type="region of interest" description="Disordered" evidence="1">
    <location>
        <begin position="90"/>
        <end position="113"/>
    </location>
</feature>
<dbReference type="OrthoDB" id="9794656at2"/>
<evidence type="ECO:0000313" key="2">
    <source>
        <dbReference type="EMBL" id="PPU88077.1"/>
    </source>
</evidence>
<name>A0A2S7ED16_9XANT</name>